<proteinExistence type="predicted"/>
<dbReference type="InterPro" id="IPR046348">
    <property type="entry name" value="SIS_dom_sf"/>
</dbReference>
<sequence length="295" mass="31124">MANSALADDALVRTRAALATFHPAERRVADYVLADPTLVVGLSISELAQRCGTSEATVSRLVRTLGFDGYKQFRLAVTRASTWAEAVEGGIALSSDIEPNEPIAAIVEKIAYSDRVAIDETARTIDMDQLERATSALASAGRISIFGVGASELVASDLAQKLQRVNLQAWSYLDPDRAAGASSLLREGDVAITFSSSGETASSVAVQREAARSGATTIAAISNPRSTLATEADIVLASATRETTYRSGATSSRIAQLFVVDCLFVATASRTHRVSAAALAHTRRAVQQLRAASEH</sequence>
<keyword evidence="3" id="KW-0804">Transcription</keyword>
<evidence type="ECO:0000259" key="4">
    <source>
        <dbReference type="PROSITE" id="PS51071"/>
    </source>
</evidence>
<dbReference type="InterPro" id="IPR035472">
    <property type="entry name" value="RpiR-like_SIS"/>
</dbReference>
<dbReference type="Proteomes" id="UP001596306">
    <property type="component" value="Unassembled WGS sequence"/>
</dbReference>
<evidence type="ECO:0000313" key="6">
    <source>
        <dbReference type="EMBL" id="MFC6356265.1"/>
    </source>
</evidence>
<evidence type="ECO:0000256" key="2">
    <source>
        <dbReference type="ARBA" id="ARBA00023125"/>
    </source>
</evidence>
<organism evidence="6 7">
    <name type="scientific">Luethyella okanaganae</name>
    <dbReference type="NCBI Taxonomy" id="69372"/>
    <lineage>
        <taxon>Bacteria</taxon>
        <taxon>Bacillati</taxon>
        <taxon>Actinomycetota</taxon>
        <taxon>Actinomycetes</taxon>
        <taxon>Micrococcales</taxon>
        <taxon>Microbacteriaceae</taxon>
        <taxon>Luethyella</taxon>
    </lineage>
</organism>
<dbReference type="InterPro" id="IPR001347">
    <property type="entry name" value="SIS_dom"/>
</dbReference>
<gene>
    <name evidence="6" type="ORF">ACFQB0_09105</name>
</gene>
<accession>A0ABW1VGR4</accession>
<evidence type="ECO:0000256" key="1">
    <source>
        <dbReference type="ARBA" id="ARBA00023015"/>
    </source>
</evidence>
<evidence type="ECO:0000256" key="3">
    <source>
        <dbReference type="ARBA" id="ARBA00023163"/>
    </source>
</evidence>
<dbReference type="Gene3D" id="3.40.50.10490">
    <property type="entry name" value="Glucose-6-phosphate isomerase like protein, domain 1"/>
    <property type="match status" value="1"/>
</dbReference>
<dbReference type="RefSeq" id="WP_386730437.1">
    <property type="nucleotide sequence ID" value="NZ_JBHSTP010000002.1"/>
</dbReference>
<dbReference type="PROSITE" id="PS51464">
    <property type="entry name" value="SIS"/>
    <property type="match status" value="1"/>
</dbReference>
<keyword evidence="7" id="KW-1185">Reference proteome</keyword>
<dbReference type="Gene3D" id="1.10.10.10">
    <property type="entry name" value="Winged helix-like DNA-binding domain superfamily/Winged helix DNA-binding domain"/>
    <property type="match status" value="1"/>
</dbReference>
<feature type="domain" description="SIS" evidence="5">
    <location>
        <begin position="133"/>
        <end position="273"/>
    </location>
</feature>
<dbReference type="InterPro" id="IPR047640">
    <property type="entry name" value="RpiR-like"/>
</dbReference>
<reference evidence="7" key="1">
    <citation type="journal article" date="2019" name="Int. J. Syst. Evol. Microbiol.">
        <title>The Global Catalogue of Microorganisms (GCM) 10K type strain sequencing project: providing services to taxonomists for standard genome sequencing and annotation.</title>
        <authorList>
            <consortium name="The Broad Institute Genomics Platform"/>
            <consortium name="The Broad Institute Genome Sequencing Center for Infectious Disease"/>
            <person name="Wu L."/>
            <person name="Ma J."/>
        </authorList>
    </citation>
    <scope>NUCLEOTIDE SEQUENCE [LARGE SCALE GENOMIC DNA]</scope>
    <source>
        <strain evidence="7">CCUG 43304</strain>
    </source>
</reference>
<name>A0ABW1VGR4_9MICO</name>
<dbReference type="Pfam" id="PF01380">
    <property type="entry name" value="SIS"/>
    <property type="match status" value="1"/>
</dbReference>
<dbReference type="PROSITE" id="PS51071">
    <property type="entry name" value="HTH_RPIR"/>
    <property type="match status" value="1"/>
</dbReference>
<evidence type="ECO:0000313" key="7">
    <source>
        <dbReference type="Proteomes" id="UP001596306"/>
    </source>
</evidence>
<dbReference type="EMBL" id="JBHSTP010000002">
    <property type="protein sequence ID" value="MFC6356265.1"/>
    <property type="molecule type" value="Genomic_DNA"/>
</dbReference>
<protein>
    <submittedName>
        <fullName evidence="6">MurR/RpiR family transcriptional regulator</fullName>
    </submittedName>
</protein>
<evidence type="ECO:0000259" key="5">
    <source>
        <dbReference type="PROSITE" id="PS51464"/>
    </source>
</evidence>
<dbReference type="PANTHER" id="PTHR30514">
    <property type="entry name" value="GLUCOKINASE"/>
    <property type="match status" value="1"/>
</dbReference>
<dbReference type="Pfam" id="PF01418">
    <property type="entry name" value="HTH_6"/>
    <property type="match status" value="1"/>
</dbReference>
<keyword evidence="1" id="KW-0805">Transcription regulation</keyword>
<dbReference type="InterPro" id="IPR009057">
    <property type="entry name" value="Homeodomain-like_sf"/>
</dbReference>
<dbReference type="PANTHER" id="PTHR30514:SF1">
    <property type="entry name" value="HTH-TYPE TRANSCRIPTIONAL REGULATOR HEXR-RELATED"/>
    <property type="match status" value="1"/>
</dbReference>
<dbReference type="CDD" id="cd05013">
    <property type="entry name" value="SIS_RpiR"/>
    <property type="match status" value="1"/>
</dbReference>
<dbReference type="InterPro" id="IPR036388">
    <property type="entry name" value="WH-like_DNA-bd_sf"/>
</dbReference>
<comment type="caution">
    <text evidence="6">The sequence shown here is derived from an EMBL/GenBank/DDBJ whole genome shotgun (WGS) entry which is preliminary data.</text>
</comment>
<keyword evidence="2" id="KW-0238">DNA-binding</keyword>
<dbReference type="SUPFAM" id="SSF46689">
    <property type="entry name" value="Homeodomain-like"/>
    <property type="match status" value="1"/>
</dbReference>
<dbReference type="InterPro" id="IPR000281">
    <property type="entry name" value="HTH_RpiR"/>
</dbReference>
<feature type="domain" description="HTH rpiR-type" evidence="4">
    <location>
        <begin position="8"/>
        <end position="84"/>
    </location>
</feature>
<dbReference type="SUPFAM" id="SSF53697">
    <property type="entry name" value="SIS domain"/>
    <property type="match status" value="1"/>
</dbReference>